<keyword evidence="3" id="KW-0143">Chaperone</keyword>
<comment type="caution">
    <text evidence="7">The sequence shown here is derived from an EMBL/GenBank/DDBJ whole genome shotgun (WGS) entry which is preliminary data.</text>
</comment>
<dbReference type="Pfam" id="PF25767">
    <property type="entry name" value="ARM_TBCD_2nd"/>
    <property type="match status" value="1"/>
</dbReference>
<dbReference type="EMBL" id="JBICBT010000087">
    <property type="protein sequence ID" value="KAL3123763.1"/>
    <property type="molecule type" value="Genomic_DNA"/>
</dbReference>
<comment type="similarity">
    <text evidence="1">Belongs to the TBCD family.</text>
</comment>
<feature type="compositionally biased region" description="Acidic residues" evidence="4">
    <location>
        <begin position="365"/>
        <end position="376"/>
    </location>
</feature>
<name>A0ABD2M8X5_9BILA</name>
<dbReference type="InterPro" id="IPR016024">
    <property type="entry name" value="ARM-type_fold"/>
</dbReference>
<feature type="domain" description="Tubulin-folding cofactor D C-terminal" evidence="5">
    <location>
        <begin position="927"/>
        <end position="1118"/>
    </location>
</feature>
<dbReference type="InterPro" id="IPR058033">
    <property type="entry name" value="ARM_TBCD_2nd"/>
</dbReference>
<dbReference type="AlphaFoldDB" id="A0ABD2M8X5"/>
<proteinExistence type="inferred from homology"/>
<dbReference type="InterPro" id="IPR011989">
    <property type="entry name" value="ARM-like"/>
</dbReference>
<keyword evidence="8" id="KW-1185">Reference proteome</keyword>
<evidence type="ECO:0000256" key="4">
    <source>
        <dbReference type="SAM" id="MobiDB-lite"/>
    </source>
</evidence>
<organism evidence="7 8">
    <name type="scientific">Heterodera trifolii</name>
    <dbReference type="NCBI Taxonomy" id="157864"/>
    <lineage>
        <taxon>Eukaryota</taxon>
        <taxon>Metazoa</taxon>
        <taxon>Ecdysozoa</taxon>
        <taxon>Nematoda</taxon>
        <taxon>Chromadorea</taxon>
        <taxon>Rhabditida</taxon>
        <taxon>Tylenchina</taxon>
        <taxon>Tylenchomorpha</taxon>
        <taxon>Tylenchoidea</taxon>
        <taxon>Heteroderidae</taxon>
        <taxon>Heteroderinae</taxon>
        <taxon>Heterodera</taxon>
    </lineage>
</organism>
<reference evidence="7 8" key="1">
    <citation type="submission" date="2024-10" db="EMBL/GenBank/DDBJ databases">
        <authorList>
            <person name="Kim D."/>
        </authorList>
    </citation>
    <scope>NUCLEOTIDE SEQUENCE [LARGE SCALE GENOMIC DNA]</scope>
    <source>
        <strain evidence="7">BH-2024</strain>
    </source>
</reference>
<evidence type="ECO:0000259" key="5">
    <source>
        <dbReference type="Pfam" id="PF12612"/>
    </source>
</evidence>
<sequence>MLSQKGIGNCISDGISPVIGCTPIRLEDEHLAELQSLIAQLPSAVQDLSSAEEKNLERFEKLVQLYSEEPQLLDVALASLVDGLLKFVEFLSPPPNSAIDGVLSPLTSAALIRLRTLSIIRGHKFLMHFLPHQFELLEPVLQCLENFAAILLAASPNASVPIDKRIVHILTTWLSIICKNPFNLSRIRQNGNSQTTHSQEGNFERRIAICLDILLRKMATIGELAVIPTLLAQILTRNVDNEFVLAPRFDEFVHTFRSFESELDGGIPLISQLKLLIALLKLGRRVELRPFVLSLLHSLPPQFVRANCPNILVRQLVAKLLHRLALVLLRPRLAPWRYRCGHRSLEENLLGRRNQNENEARKSDEESEGETEEERADEAAEHFEEIENLLAELLLKITDKDNTVRWTASKGVARICSRLPLKMGAEVVSSVLTKCFSDSAADEANAWHGGCLALAELCRRGCLLPCQVPKVIVDLLPRALTFEQFQLGFMQAVNVRDAACYICWAFARAYEAQLLRDHLPSLAGVLLSVALFDREVNVRRAASAAFQENVGRNDSFPHGIAVLTLVDFVEVARIKHCYTDLAVQVVFSFFSSGFIYFSVAQFGEYIRPMLDHLCELKSIHWDEMVRKLAADAIQRIASFDLDYAYEKIFPVFCARLSSSDSVVKHGAFLGVSALLFALNGTHDVFKFRAVFLSAISDQRLCLADHRSKGFSLVGKSLCRLIGTLCSIGCDLTDEQLLQFHDILDIVISDSNKQMAEYAAAAFPALMAFYKNGRFAFLTNRIQHKYFAEIVGPCRDESLRISCIVPLGHIPADFLSSHFDGTSLLGASILQKLKDAITDVRTPKWVFVRVAAIQTVGTLLTKFTPPNFDWGQLMECLASVSDDYTTTTNGDIGRFVRLEAIAAIGRLLPLAFSSAPNSLTISQSQLNKAIGKVVERACEAIDGLREKACSILGELMQLEEKHPLSEAIAERDLLSSLFTLGKCQNGTTPGATTAHSSQPFEAADWRFSQGFARLAPLLNSNTYGRNALAGFVLSAGSVCSWTSQNAFLAIVSHLKPNKRNAKFLDSFLSDLLSVHSSFVSRQGDVGPVLQLFRLLLNDRQLQEIEENPDGHFEFAALCELPIKLSVGKGRPKVKTLAVSVLGSLLQLNKQSQMYRRVLRLLISLLDSPYASLREQAAEQLFEFFSCESDDSEHGTEMALKLLTETDWGHGREGLGENRRRISAILLANAR</sequence>
<evidence type="ECO:0000313" key="8">
    <source>
        <dbReference type="Proteomes" id="UP001620626"/>
    </source>
</evidence>
<dbReference type="Pfam" id="PF23579">
    <property type="entry name" value="ARM_TBCD"/>
    <property type="match status" value="1"/>
</dbReference>
<dbReference type="InterPro" id="IPR033162">
    <property type="entry name" value="TBCD"/>
</dbReference>
<dbReference type="Proteomes" id="UP001620626">
    <property type="component" value="Unassembled WGS sequence"/>
</dbReference>
<dbReference type="Pfam" id="PF12612">
    <property type="entry name" value="TFCD_C"/>
    <property type="match status" value="1"/>
</dbReference>
<dbReference type="SUPFAM" id="SSF48371">
    <property type="entry name" value="ARM repeat"/>
    <property type="match status" value="1"/>
</dbReference>
<gene>
    <name evidence="7" type="ORF">niasHT_009976</name>
</gene>
<feature type="region of interest" description="Disordered" evidence="4">
    <location>
        <begin position="355"/>
        <end position="378"/>
    </location>
</feature>
<dbReference type="Gene3D" id="1.25.10.10">
    <property type="entry name" value="Leucine-rich Repeat Variant"/>
    <property type="match status" value="2"/>
</dbReference>
<protein>
    <recommendedName>
        <fullName evidence="2">Tubulin-specific chaperone D</fullName>
    </recommendedName>
</protein>
<evidence type="ECO:0000256" key="1">
    <source>
        <dbReference type="ARBA" id="ARBA00006853"/>
    </source>
</evidence>
<dbReference type="InterPro" id="IPR022577">
    <property type="entry name" value="TBCD_C"/>
</dbReference>
<evidence type="ECO:0000259" key="6">
    <source>
        <dbReference type="Pfam" id="PF25767"/>
    </source>
</evidence>
<dbReference type="PANTHER" id="PTHR12658">
    <property type="entry name" value="BETA-TUBULIN COFACTOR D"/>
    <property type="match status" value="1"/>
</dbReference>
<feature type="compositionally biased region" description="Basic and acidic residues" evidence="4">
    <location>
        <begin position="355"/>
        <end position="364"/>
    </location>
</feature>
<accession>A0ABD2M8X5</accession>
<evidence type="ECO:0000313" key="7">
    <source>
        <dbReference type="EMBL" id="KAL3123763.1"/>
    </source>
</evidence>
<evidence type="ECO:0000256" key="2">
    <source>
        <dbReference type="ARBA" id="ARBA00015003"/>
    </source>
</evidence>
<dbReference type="PANTHER" id="PTHR12658:SF0">
    <property type="entry name" value="TUBULIN-SPECIFIC CHAPERONE D"/>
    <property type="match status" value="1"/>
</dbReference>
<evidence type="ECO:0000256" key="3">
    <source>
        <dbReference type="ARBA" id="ARBA00023186"/>
    </source>
</evidence>
<feature type="domain" description="Tubulin-folding cofactor D ARM repeats" evidence="6">
    <location>
        <begin position="312"/>
        <end position="560"/>
    </location>
</feature>